<accession>X1HP50</accession>
<sequence>RKEQTHKSRTGKVLKRYHWVGNYCDRGINYTLYIGKELPKELERLLEGRVLNPRTGHYWWPDSRHNPDRLDTLRFQEETKGRFKMVKYHGKEV</sequence>
<evidence type="ECO:0000313" key="1">
    <source>
        <dbReference type="EMBL" id="GAH58830.1"/>
    </source>
</evidence>
<organism evidence="1">
    <name type="scientific">marine sediment metagenome</name>
    <dbReference type="NCBI Taxonomy" id="412755"/>
    <lineage>
        <taxon>unclassified sequences</taxon>
        <taxon>metagenomes</taxon>
        <taxon>ecological metagenomes</taxon>
    </lineage>
</organism>
<dbReference type="EMBL" id="BARU01021280">
    <property type="protein sequence ID" value="GAH58830.1"/>
    <property type="molecule type" value="Genomic_DNA"/>
</dbReference>
<comment type="caution">
    <text evidence="1">The sequence shown here is derived from an EMBL/GenBank/DDBJ whole genome shotgun (WGS) entry which is preliminary data.</text>
</comment>
<protein>
    <submittedName>
        <fullName evidence="1">Uncharacterized protein</fullName>
    </submittedName>
</protein>
<dbReference type="AlphaFoldDB" id="X1HP50"/>
<feature type="non-terminal residue" evidence="1">
    <location>
        <position position="1"/>
    </location>
</feature>
<name>X1HP50_9ZZZZ</name>
<proteinExistence type="predicted"/>
<reference evidence="1" key="1">
    <citation type="journal article" date="2014" name="Front. Microbiol.">
        <title>High frequency of phylogenetically diverse reductive dehalogenase-homologous genes in deep subseafloor sedimentary metagenomes.</title>
        <authorList>
            <person name="Kawai M."/>
            <person name="Futagami T."/>
            <person name="Toyoda A."/>
            <person name="Takaki Y."/>
            <person name="Nishi S."/>
            <person name="Hori S."/>
            <person name="Arai W."/>
            <person name="Tsubouchi T."/>
            <person name="Morono Y."/>
            <person name="Uchiyama I."/>
            <person name="Ito T."/>
            <person name="Fujiyama A."/>
            <person name="Inagaki F."/>
            <person name="Takami H."/>
        </authorList>
    </citation>
    <scope>NUCLEOTIDE SEQUENCE</scope>
    <source>
        <strain evidence="1">Expedition CK06-06</strain>
    </source>
</reference>
<gene>
    <name evidence="1" type="ORF">S03H2_34842</name>
</gene>